<feature type="region of interest" description="Disordered" evidence="1">
    <location>
        <begin position="53"/>
        <end position="75"/>
    </location>
</feature>
<dbReference type="InterPro" id="IPR000697">
    <property type="entry name" value="WH1/EVH1_dom"/>
</dbReference>
<organism evidence="3 4">
    <name type="scientific">Manduca sexta</name>
    <name type="common">Tobacco hawkmoth</name>
    <name type="synonym">Tobacco hornworm</name>
    <dbReference type="NCBI Taxonomy" id="7130"/>
    <lineage>
        <taxon>Eukaryota</taxon>
        <taxon>Metazoa</taxon>
        <taxon>Ecdysozoa</taxon>
        <taxon>Arthropoda</taxon>
        <taxon>Hexapoda</taxon>
        <taxon>Insecta</taxon>
        <taxon>Pterygota</taxon>
        <taxon>Neoptera</taxon>
        <taxon>Endopterygota</taxon>
        <taxon>Lepidoptera</taxon>
        <taxon>Glossata</taxon>
        <taxon>Ditrysia</taxon>
        <taxon>Bombycoidea</taxon>
        <taxon>Sphingidae</taxon>
        <taxon>Sphinginae</taxon>
        <taxon>Sphingini</taxon>
        <taxon>Manduca</taxon>
    </lineage>
</organism>
<sequence length="268" mass="30863">MRRSKLNIDPDLGDLEEMLANVQTQLEQEIDMEKEARMPSITNVQESPRMVKRTSSFNRIDGYRGKPPKPDYISSNSLHLEEDRNEYSQPNINGHLRGSQSSLKSDESLQGSFQSFRSEPVQRLSVMSLPDKRGSTASLNGRARTATLPRGYGSTREKNWEDYWAHEQSISSARASVMLYDDGQKRWVPSGTSSGLSKVHIYHHTQHNTFRVVGRKLNDHEVRGKMDLKFITFRTSNIYHYSKVKRKMKCYFVTSPDTPYGRQNEIAR</sequence>
<dbReference type="AlphaFoldDB" id="A0A922CYM3"/>
<dbReference type="EMBL" id="JH669238">
    <property type="protein sequence ID" value="KAG6464734.1"/>
    <property type="molecule type" value="Genomic_DNA"/>
</dbReference>
<dbReference type="PANTHER" id="PTHR11202">
    <property type="entry name" value="SPROUTY-RELATED, EVH1 DOMAIN-CONTAINING PROTEIN FAMILY MEMBER"/>
    <property type="match status" value="1"/>
</dbReference>
<dbReference type="EMBL" id="JH669238">
    <property type="protein sequence ID" value="KAG6464735.1"/>
    <property type="molecule type" value="Genomic_DNA"/>
</dbReference>
<protein>
    <recommendedName>
        <fullName evidence="2">WH1 domain-containing protein</fullName>
    </recommendedName>
</protein>
<evidence type="ECO:0000256" key="1">
    <source>
        <dbReference type="SAM" id="MobiDB-lite"/>
    </source>
</evidence>
<comment type="caution">
    <text evidence="3">The sequence shown here is derived from an EMBL/GenBank/DDBJ whole genome shotgun (WGS) entry which is preliminary data.</text>
</comment>
<name>A0A922CYM3_MANSE</name>
<dbReference type="Pfam" id="PF00568">
    <property type="entry name" value="WH1"/>
    <property type="match status" value="1"/>
</dbReference>
<dbReference type="PANTHER" id="PTHR11202:SF22">
    <property type="entry name" value="PROTEIN ENABLED"/>
    <property type="match status" value="1"/>
</dbReference>
<feature type="domain" description="WH1" evidence="2">
    <location>
        <begin position="165"/>
        <end position="266"/>
    </location>
</feature>
<reference evidence="3" key="2">
    <citation type="submission" date="2020-12" db="EMBL/GenBank/DDBJ databases">
        <authorList>
            <person name="Kanost M."/>
        </authorList>
    </citation>
    <scope>NUCLEOTIDE SEQUENCE</scope>
</reference>
<reference evidence="3" key="1">
    <citation type="journal article" date="2016" name="Insect Biochem. Mol. Biol.">
        <title>Multifaceted biological insights from a draft genome sequence of the tobacco hornworm moth, Manduca sexta.</title>
        <authorList>
            <person name="Kanost M.R."/>
            <person name="Arrese E.L."/>
            <person name="Cao X."/>
            <person name="Chen Y.R."/>
            <person name="Chellapilla S."/>
            <person name="Goldsmith M.R."/>
            <person name="Grosse-Wilde E."/>
            <person name="Heckel D.G."/>
            <person name="Herndon N."/>
            <person name="Jiang H."/>
            <person name="Papanicolaou A."/>
            <person name="Qu J."/>
            <person name="Soulages J.L."/>
            <person name="Vogel H."/>
            <person name="Walters J."/>
            <person name="Waterhouse R.M."/>
            <person name="Ahn S.J."/>
            <person name="Almeida F.C."/>
            <person name="An C."/>
            <person name="Aqrawi P."/>
            <person name="Bretschneider A."/>
            <person name="Bryant W.B."/>
            <person name="Bucks S."/>
            <person name="Chao H."/>
            <person name="Chevignon G."/>
            <person name="Christen J.M."/>
            <person name="Clarke D.F."/>
            <person name="Dittmer N.T."/>
            <person name="Ferguson L.C.F."/>
            <person name="Garavelou S."/>
            <person name="Gordon K.H.J."/>
            <person name="Gunaratna R.T."/>
            <person name="Han Y."/>
            <person name="Hauser F."/>
            <person name="He Y."/>
            <person name="Heidel-Fischer H."/>
            <person name="Hirsh A."/>
            <person name="Hu Y."/>
            <person name="Jiang H."/>
            <person name="Kalra D."/>
            <person name="Klinner C."/>
            <person name="Konig C."/>
            <person name="Kovar C."/>
            <person name="Kroll A.R."/>
            <person name="Kuwar S.S."/>
            <person name="Lee S.L."/>
            <person name="Lehman R."/>
            <person name="Li K."/>
            <person name="Li Z."/>
            <person name="Liang H."/>
            <person name="Lovelace S."/>
            <person name="Lu Z."/>
            <person name="Mansfield J.H."/>
            <person name="McCulloch K.J."/>
            <person name="Mathew T."/>
            <person name="Morton B."/>
            <person name="Muzny D.M."/>
            <person name="Neunemann D."/>
            <person name="Ongeri F."/>
            <person name="Pauchet Y."/>
            <person name="Pu L.L."/>
            <person name="Pyrousis I."/>
            <person name="Rao X.J."/>
            <person name="Redding A."/>
            <person name="Roesel C."/>
            <person name="Sanchez-Gracia A."/>
            <person name="Schaack S."/>
            <person name="Shukla A."/>
            <person name="Tetreau G."/>
            <person name="Wang Y."/>
            <person name="Xiong G.H."/>
            <person name="Traut W."/>
            <person name="Walsh T.K."/>
            <person name="Worley K.C."/>
            <person name="Wu D."/>
            <person name="Wu W."/>
            <person name="Wu Y.Q."/>
            <person name="Zhang X."/>
            <person name="Zou Z."/>
            <person name="Zucker H."/>
            <person name="Briscoe A.D."/>
            <person name="Burmester T."/>
            <person name="Clem R.J."/>
            <person name="Feyereisen R."/>
            <person name="Grimmelikhuijzen C.J.P."/>
            <person name="Hamodrakas S.J."/>
            <person name="Hansson B.S."/>
            <person name="Huguet E."/>
            <person name="Jermiin L.S."/>
            <person name="Lan Q."/>
            <person name="Lehman H.K."/>
            <person name="Lorenzen M."/>
            <person name="Merzendorfer H."/>
            <person name="Michalopoulos I."/>
            <person name="Morton D.B."/>
            <person name="Muthukrishnan S."/>
            <person name="Oakeshott J.G."/>
            <person name="Palmer W."/>
            <person name="Park Y."/>
            <person name="Passarelli A.L."/>
            <person name="Rozas J."/>
            <person name="Schwartz L.M."/>
            <person name="Smith W."/>
            <person name="Southgate A."/>
            <person name="Vilcinskas A."/>
            <person name="Vogt R."/>
            <person name="Wang P."/>
            <person name="Werren J."/>
            <person name="Yu X.Q."/>
            <person name="Zhou J.J."/>
            <person name="Brown S.J."/>
            <person name="Scherer S.E."/>
            <person name="Richards S."/>
            <person name="Blissard G.W."/>
        </authorList>
    </citation>
    <scope>NUCLEOTIDE SEQUENCE</scope>
</reference>
<dbReference type="Proteomes" id="UP000791440">
    <property type="component" value="Unassembled WGS sequence"/>
</dbReference>
<dbReference type="SMART" id="SM00461">
    <property type="entry name" value="WH1"/>
    <property type="match status" value="1"/>
</dbReference>
<evidence type="ECO:0000313" key="4">
    <source>
        <dbReference type="Proteomes" id="UP000791440"/>
    </source>
</evidence>
<gene>
    <name evidence="3" type="ORF">O3G_MSEX014695</name>
</gene>
<dbReference type="GO" id="GO:0017124">
    <property type="term" value="F:SH3 domain binding"/>
    <property type="evidence" value="ECO:0007669"/>
    <property type="project" value="TreeGrafter"/>
</dbReference>
<evidence type="ECO:0000313" key="3">
    <source>
        <dbReference type="EMBL" id="KAG6464735.1"/>
    </source>
</evidence>
<keyword evidence="4" id="KW-1185">Reference proteome</keyword>
<evidence type="ECO:0000259" key="2">
    <source>
        <dbReference type="SMART" id="SM00461"/>
    </source>
</evidence>
<proteinExistence type="predicted"/>
<feature type="region of interest" description="Disordered" evidence="1">
    <location>
        <begin position="88"/>
        <end position="116"/>
    </location>
</feature>
<accession>A0A922CYM3</accession>